<dbReference type="SUPFAM" id="SSF55826">
    <property type="entry name" value="YbaK/ProRS associated domain"/>
    <property type="match status" value="1"/>
</dbReference>
<evidence type="ECO:0000256" key="7">
    <source>
        <dbReference type="ARBA" id="ARBA00022917"/>
    </source>
</evidence>
<dbReference type="Gene3D" id="3.90.960.10">
    <property type="entry name" value="YbaK/aminoacyl-tRNA synthetase-associated domain"/>
    <property type="match status" value="1"/>
</dbReference>
<dbReference type="CDD" id="cd00779">
    <property type="entry name" value="ProRS_core_prok"/>
    <property type="match status" value="1"/>
</dbReference>
<dbReference type="PANTHER" id="PTHR42753">
    <property type="entry name" value="MITOCHONDRIAL RIBOSOME PROTEIN L39/PROLYL-TRNA LIGASE FAMILY MEMBER"/>
    <property type="match status" value="1"/>
</dbReference>
<dbReference type="InterPro" id="IPR006195">
    <property type="entry name" value="aa-tRNA-synth_II"/>
</dbReference>
<dbReference type="PIRSF" id="PIRSF001535">
    <property type="entry name" value="ProRS_1"/>
    <property type="match status" value="1"/>
</dbReference>
<evidence type="ECO:0000256" key="6">
    <source>
        <dbReference type="ARBA" id="ARBA00022840"/>
    </source>
</evidence>
<dbReference type="InterPro" id="IPR045864">
    <property type="entry name" value="aa-tRNA-synth_II/BPL/LPL"/>
</dbReference>
<name>A0A4Z1BFE7_9GAMM</name>
<comment type="domain">
    <text evidence="10">Consists of three domains: the N-terminal catalytic domain, the editing domain and the C-terminal anticodon-binding domain.</text>
</comment>
<gene>
    <name evidence="10" type="primary">proS</name>
    <name evidence="12" type="ORF">E5Q11_02630</name>
</gene>
<dbReference type="PANTHER" id="PTHR42753:SF2">
    <property type="entry name" value="PROLINE--TRNA LIGASE"/>
    <property type="match status" value="1"/>
</dbReference>
<comment type="subunit">
    <text evidence="2 10">Homodimer.</text>
</comment>
<keyword evidence="5 10" id="KW-0547">Nucleotide-binding</keyword>
<dbReference type="InterPro" id="IPR044140">
    <property type="entry name" value="ProRS_anticodon_short"/>
</dbReference>
<keyword evidence="3 10" id="KW-0963">Cytoplasm</keyword>
<evidence type="ECO:0000256" key="5">
    <source>
        <dbReference type="ARBA" id="ARBA00022741"/>
    </source>
</evidence>
<dbReference type="Proteomes" id="UP000298325">
    <property type="component" value="Unassembled WGS sequence"/>
</dbReference>
<protein>
    <recommendedName>
        <fullName evidence="10">Proline--tRNA ligase</fullName>
        <ecNumber evidence="10">6.1.1.15</ecNumber>
    </recommendedName>
    <alternativeName>
        <fullName evidence="10">Prolyl-tRNA synthetase</fullName>
        <shortName evidence="10">ProRS</shortName>
    </alternativeName>
</protein>
<evidence type="ECO:0000256" key="4">
    <source>
        <dbReference type="ARBA" id="ARBA00022598"/>
    </source>
</evidence>
<dbReference type="RefSeq" id="WP_135801839.1">
    <property type="nucleotide sequence ID" value="NZ_SRPF01000001.1"/>
</dbReference>
<dbReference type="HAMAP" id="MF_01569">
    <property type="entry name" value="Pro_tRNA_synth_type1"/>
    <property type="match status" value="1"/>
</dbReference>
<comment type="caution">
    <text evidence="12">The sequence shown here is derived from an EMBL/GenBank/DDBJ whole genome shotgun (WGS) entry which is preliminary data.</text>
</comment>
<dbReference type="InterPro" id="IPR036754">
    <property type="entry name" value="YbaK/aa-tRNA-synt-asso_dom_sf"/>
</dbReference>
<organism evidence="12 13">
    <name type="scientific">Marinobacter confluentis</name>
    <dbReference type="NCBI Taxonomy" id="1697557"/>
    <lineage>
        <taxon>Bacteria</taxon>
        <taxon>Pseudomonadati</taxon>
        <taxon>Pseudomonadota</taxon>
        <taxon>Gammaproteobacteria</taxon>
        <taxon>Pseudomonadales</taxon>
        <taxon>Marinobacteraceae</taxon>
        <taxon>Marinobacter</taxon>
    </lineage>
</organism>
<reference evidence="12 13" key="1">
    <citation type="submission" date="2019-04" db="EMBL/GenBank/DDBJ databases">
        <authorList>
            <person name="Park S."/>
            <person name="Yoon J.-H."/>
        </authorList>
    </citation>
    <scope>NUCLEOTIDE SEQUENCE [LARGE SCALE GENOMIC DNA]</scope>
    <source>
        <strain evidence="12 13">HJM-18</strain>
    </source>
</reference>
<dbReference type="InterPro" id="IPR007214">
    <property type="entry name" value="YbaK/aa-tRNA-synth-assoc-dom"/>
</dbReference>
<dbReference type="NCBIfam" id="TIGR00409">
    <property type="entry name" value="proS_fam_II"/>
    <property type="match status" value="1"/>
</dbReference>
<dbReference type="SUPFAM" id="SSF52954">
    <property type="entry name" value="Class II aaRS ABD-related"/>
    <property type="match status" value="1"/>
</dbReference>
<dbReference type="InterPro" id="IPR002314">
    <property type="entry name" value="aa-tRNA-synt_IIb"/>
</dbReference>
<dbReference type="EC" id="6.1.1.15" evidence="10"/>
<keyword evidence="8 10" id="KW-0030">Aminoacyl-tRNA synthetase</keyword>
<comment type="similarity">
    <text evidence="10">Belongs to the class-II aminoacyl-tRNA synthetase family. ProS type 1 subfamily.</text>
</comment>
<dbReference type="Pfam" id="PF04073">
    <property type="entry name" value="tRNA_edit"/>
    <property type="match status" value="1"/>
</dbReference>
<dbReference type="Gene3D" id="3.40.50.800">
    <property type="entry name" value="Anticodon-binding domain"/>
    <property type="match status" value="1"/>
</dbReference>
<dbReference type="CDD" id="cd04334">
    <property type="entry name" value="ProRS-INS"/>
    <property type="match status" value="1"/>
</dbReference>
<dbReference type="GO" id="GO:0006433">
    <property type="term" value="P:prolyl-tRNA aminoacylation"/>
    <property type="evidence" value="ECO:0007669"/>
    <property type="project" value="UniProtKB-UniRule"/>
</dbReference>
<keyword evidence="6 10" id="KW-0067">ATP-binding</keyword>
<dbReference type="Gene3D" id="3.30.930.10">
    <property type="entry name" value="Bira Bifunctional Protein, Domain 2"/>
    <property type="match status" value="2"/>
</dbReference>
<comment type="subcellular location">
    <subcellularLocation>
        <location evidence="1 10">Cytoplasm</location>
    </subcellularLocation>
</comment>
<dbReference type="CDD" id="cd00861">
    <property type="entry name" value="ProRS_anticodon_short"/>
    <property type="match status" value="1"/>
</dbReference>
<dbReference type="InterPro" id="IPR050062">
    <property type="entry name" value="Pro-tRNA_synthetase"/>
</dbReference>
<keyword evidence="13" id="KW-1185">Reference proteome</keyword>
<dbReference type="PRINTS" id="PR01046">
    <property type="entry name" value="TRNASYNTHPRO"/>
</dbReference>
<comment type="catalytic activity">
    <reaction evidence="9 10">
        <text>tRNA(Pro) + L-proline + ATP = L-prolyl-tRNA(Pro) + AMP + diphosphate</text>
        <dbReference type="Rhea" id="RHEA:14305"/>
        <dbReference type="Rhea" id="RHEA-COMP:9700"/>
        <dbReference type="Rhea" id="RHEA-COMP:9702"/>
        <dbReference type="ChEBI" id="CHEBI:30616"/>
        <dbReference type="ChEBI" id="CHEBI:33019"/>
        <dbReference type="ChEBI" id="CHEBI:60039"/>
        <dbReference type="ChEBI" id="CHEBI:78442"/>
        <dbReference type="ChEBI" id="CHEBI:78532"/>
        <dbReference type="ChEBI" id="CHEBI:456215"/>
        <dbReference type="EC" id="6.1.1.15"/>
    </reaction>
</comment>
<sequence>MQASRYLIATQKETPADAEIISHQMMLRAGMIRKLAAGLYTWLPLGLRVLRKVERIVREEMDKSGAQEVLMPAVQPSELWQESGRWVQYGGELLRMQDRHGRDFCFGPTHEEVITDLVRNELKSYKELPANFYQIQTKFRDERRPRFGVMRAREFIMKDAYSFHLNKESLNDTYQVMHRTYCAIFDRLGMDYRPVEADSGAIGGSASHEFHVLASSGEDAIVFSTDSDYAANIEKAVALPPQGPRPAPTVDMKETNTPGQRTISDIANFLSIEASTTVKTLLVKAEEDENGNSGLVALVLRGDHNLNEIKAENLPGIAEPLTMATDEEIEQAVGCKAGSIGPVNLPVPVIVDRSAAHLADFVCGANKDDFHLTGVNWERDLPLPRVEDLRDVVEGDASPDGKGTLEIRRGIEVGHIFKLGNKYSSAMNATVLDENGKANILEMGCYGIGVSRIVAASIEQNHDDKGIIWPEAIAPFEVAIVTLNGHKSPAVQEAGERLYTQLRQAGFDVLLDDRKERPGVKFADIELIGIPHRLVVSDRGLEAQTLEYKGRRDADKQDIALDEALPFLINQSPRNGL</sequence>
<dbReference type="NCBIfam" id="NF006625">
    <property type="entry name" value="PRK09194.1"/>
    <property type="match status" value="1"/>
</dbReference>
<evidence type="ECO:0000256" key="9">
    <source>
        <dbReference type="ARBA" id="ARBA00047671"/>
    </source>
</evidence>
<dbReference type="GO" id="GO:0005524">
    <property type="term" value="F:ATP binding"/>
    <property type="evidence" value="ECO:0007669"/>
    <property type="project" value="UniProtKB-UniRule"/>
</dbReference>
<evidence type="ECO:0000313" key="12">
    <source>
        <dbReference type="EMBL" id="TGN41454.1"/>
    </source>
</evidence>
<dbReference type="InterPro" id="IPR004500">
    <property type="entry name" value="Pro-tRNA-synth_IIa_bac-type"/>
</dbReference>
<proteinExistence type="inferred from homology"/>
<evidence type="ECO:0000256" key="1">
    <source>
        <dbReference type="ARBA" id="ARBA00004496"/>
    </source>
</evidence>
<keyword evidence="7 10" id="KW-0648">Protein biosynthesis</keyword>
<evidence type="ECO:0000259" key="11">
    <source>
        <dbReference type="PROSITE" id="PS50862"/>
    </source>
</evidence>
<dbReference type="EMBL" id="SRPF01000001">
    <property type="protein sequence ID" value="TGN41454.1"/>
    <property type="molecule type" value="Genomic_DNA"/>
</dbReference>
<evidence type="ECO:0000256" key="8">
    <source>
        <dbReference type="ARBA" id="ARBA00023146"/>
    </source>
</evidence>
<dbReference type="InterPro" id="IPR004154">
    <property type="entry name" value="Anticodon-bd"/>
</dbReference>
<feature type="domain" description="Aminoacyl-transfer RNA synthetases class-II family profile" evidence="11">
    <location>
        <begin position="38"/>
        <end position="470"/>
    </location>
</feature>
<dbReference type="InterPro" id="IPR033730">
    <property type="entry name" value="ProRS_core_prok"/>
</dbReference>
<dbReference type="InterPro" id="IPR036621">
    <property type="entry name" value="Anticodon-bd_dom_sf"/>
</dbReference>
<dbReference type="Pfam" id="PF00587">
    <property type="entry name" value="tRNA-synt_2b"/>
    <property type="match status" value="1"/>
</dbReference>
<evidence type="ECO:0000256" key="3">
    <source>
        <dbReference type="ARBA" id="ARBA00022490"/>
    </source>
</evidence>
<dbReference type="GO" id="GO:0002161">
    <property type="term" value="F:aminoacyl-tRNA deacylase activity"/>
    <property type="evidence" value="ECO:0007669"/>
    <property type="project" value="InterPro"/>
</dbReference>
<dbReference type="GO" id="GO:0005829">
    <property type="term" value="C:cytosol"/>
    <property type="evidence" value="ECO:0007669"/>
    <property type="project" value="TreeGrafter"/>
</dbReference>
<dbReference type="FunFam" id="3.30.930.10:FF:000097">
    <property type="entry name" value="Proline--tRNA ligase"/>
    <property type="match status" value="1"/>
</dbReference>
<evidence type="ECO:0000256" key="2">
    <source>
        <dbReference type="ARBA" id="ARBA00011738"/>
    </source>
</evidence>
<dbReference type="Pfam" id="PF03129">
    <property type="entry name" value="HGTP_anticodon"/>
    <property type="match status" value="1"/>
</dbReference>
<dbReference type="SUPFAM" id="SSF55681">
    <property type="entry name" value="Class II aaRS and biotin synthetases"/>
    <property type="match status" value="1"/>
</dbReference>
<dbReference type="InterPro" id="IPR002316">
    <property type="entry name" value="Pro-tRNA-ligase_IIa"/>
</dbReference>
<dbReference type="OrthoDB" id="9809052at2"/>
<dbReference type="FunFam" id="3.30.930.10:FF:000043">
    <property type="entry name" value="Proline--tRNA ligase"/>
    <property type="match status" value="1"/>
</dbReference>
<accession>A0A4Z1BFE7</accession>
<evidence type="ECO:0000313" key="13">
    <source>
        <dbReference type="Proteomes" id="UP000298325"/>
    </source>
</evidence>
<keyword evidence="4 10" id="KW-0436">Ligase</keyword>
<dbReference type="AlphaFoldDB" id="A0A4Z1BFE7"/>
<dbReference type="InterPro" id="IPR023717">
    <property type="entry name" value="Pro-tRNA-Synthase_IIa_type1"/>
</dbReference>
<evidence type="ECO:0000256" key="10">
    <source>
        <dbReference type="HAMAP-Rule" id="MF_01569"/>
    </source>
</evidence>
<dbReference type="PROSITE" id="PS50862">
    <property type="entry name" value="AA_TRNA_LIGASE_II"/>
    <property type="match status" value="1"/>
</dbReference>
<dbReference type="GO" id="GO:0004827">
    <property type="term" value="F:proline-tRNA ligase activity"/>
    <property type="evidence" value="ECO:0007669"/>
    <property type="project" value="UniProtKB-UniRule"/>
</dbReference>
<comment type="function">
    <text evidence="10">Catalyzes the attachment of proline to tRNA(Pro) in a two-step reaction: proline is first activated by ATP to form Pro-AMP and then transferred to the acceptor end of tRNA(Pro). As ProRS can inadvertently accommodate and process non-cognate amino acids such as alanine and cysteine, to avoid such errors it has two additional distinct editing activities against alanine. One activity is designated as 'pretransfer' editing and involves the tRNA(Pro)-independent hydrolysis of activated Ala-AMP. The other activity is designated 'posttransfer' editing and involves deacylation of mischarged Ala-tRNA(Pro). The misacylated Cys-tRNA(Pro) is not edited by ProRS.</text>
</comment>